<sequence>MKGEAGPTAAGVHRVVHSVLSPNNTLGMYHVKRSTRHGRQYASVIPIDDIIRTCHLLPQWGRMMDKTWSPENVLQKCPRFYVNPYLRHSDFVVFRLLLDRRLKSKS</sequence>
<organism evidence="1 2">
    <name type="scientific">Phanerochaete sordida</name>
    <dbReference type="NCBI Taxonomy" id="48140"/>
    <lineage>
        <taxon>Eukaryota</taxon>
        <taxon>Fungi</taxon>
        <taxon>Dikarya</taxon>
        <taxon>Basidiomycota</taxon>
        <taxon>Agaricomycotina</taxon>
        <taxon>Agaricomycetes</taxon>
        <taxon>Polyporales</taxon>
        <taxon>Phanerochaetaceae</taxon>
        <taxon>Phanerochaete</taxon>
    </lineage>
</organism>
<evidence type="ECO:0000313" key="2">
    <source>
        <dbReference type="Proteomes" id="UP000703269"/>
    </source>
</evidence>
<proteinExistence type="predicted"/>
<reference evidence="1 2" key="1">
    <citation type="submission" date="2021-08" db="EMBL/GenBank/DDBJ databases">
        <title>Draft Genome Sequence of Phanerochaete sordida strain YK-624.</title>
        <authorList>
            <person name="Mori T."/>
            <person name="Dohra H."/>
            <person name="Suzuki T."/>
            <person name="Kawagishi H."/>
            <person name="Hirai H."/>
        </authorList>
    </citation>
    <scope>NUCLEOTIDE SEQUENCE [LARGE SCALE GENOMIC DNA]</scope>
    <source>
        <strain evidence="1 2">YK-624</strain>
    </source>
</reference>
<comment type="caution">
    <text evidence="1">The sequence shown here is derived from an EMBL/GenBank/DDBJ whole genome shotgun (WGS) entry which is preliminary data.</text>
</comment>
<name>A0A9P3L998_9APHY</name>
<accession>A0A9P3L998</accession>
<gene>
    <name evidence="1" type="ORF">PsYK624_031090</name>
</gene>
<dbReference type="OrthoDB" id="3244185at2759"/>
<evidence type="ECO:0000313" key="1">
    <source>
        <dbReference type="EMBL" id="GJE87026.1"/>
    </source>
</evidence>
<dbReference type="Proteomes" id="UP000703269">
    <property type="component" value="Unassembled WGS sequence"/>
</dbReference>
<dbReference type="AlphaFoldDB" id="A0A9P3L998"/>
<dbReference type="EMBL" id="BPQB01000005">
    <property type="protein sequence ID" value="GJE87026.1"/>
    <property type="molecule type" value="Genomic_DNA"/>
</dbReference>
<protein>
    <submittedName>
        <fullName evidence="1">Uncharacterized protein</fullName>
    </submittedName>
</protein>
<keyword evidence="2" id="KW-1185">Reference proteome</keyword>